<evidence type="ECO:0000313" key="8">
    <source>
        <dbReference type="EMBL" id="EME43993.1"/>
    </source>
</evidence>
<keyword evidence="2" id="KW-0862">Zinc</keyword>
<dbReference type="CDD" id="cd00067">
    <property type="entry name" value="GAL4"/>
    <property type="match status" value="1"/>
</dbReference>
<organism evidence="8 9">
    <name type="scientific">Dothistroma septosporum (strain NZE10 / CBS 128990)</name>
    <name type="common">Red band needle blight fungus</name>
    <name type="synonym">Mycosphaerella pini</name>
    <dbReference type="NCBI Taxonomy" id="675120"/>
    <lineage>
        <taxon>Eukaryota</taxon>
        <taxon>Fungi</taxon>
        <taxon>Dikarya</taxon>
        <taxon>Ascomycota</taxon>
        <taxon>Pezizomycotina</taxon>
        <taxon>Dothideomycetes</taxon>
        <taxon>Dothideomycetidae</taxon>
        <taxon>Mycosphaerellales</taxon>
        <taxon>Mycosphaerellaceae</taxon>
        <taxon>Dothistroma</taxon>
    </lineage>
</organism>
<dbReference type="Proteomes" id="UP000016933">
    <property type="component" value="Unassembled WGS sequence"/>
</dbReference>
<keyword evidence="5" id="KW-0804">Transcription</keyword>
<dbReference type="PROSITE" id="PS00463">
    <property type="entry name" value="ZN2_CY6_FUNGAL_1"/>
    <property type="match status" value="1"/>
</dbReference>
<evidence type="ECO:0000256" key="5">
    <source>
        <dbReference type="ARBA" id="ARBA00023163"/>
    </source>
</evidence>
<dbReference type="SMART" id="SM00066">
    <property type="entry name" value="GAL4"/>
    <property type="match status" value="1"/>
</dbReference>
<dbReference type="InterPro" id="IPR052360">
    <property type="entry name" value="Transcr_Regulatory_Proteins"/>
</dbReference>
<evidence type="ECO:0000313" key="9">
    <source>
        <dbReference type="Proteomes" id="UP000016933"/>
    </source>
</evidence>
<dbReference type="Pfam" id="PF00172">
    <property type="entry name" value="Zn_clus"/>
    <property type="match status" value="1"/>
</dbReference>
<keyword evidence="3" id="KW-0805">Transcription regulation</keyword>
<keyword evidence="4" id="KW-0238">DNA-binding</keyword>
<evidence type="ECO:0000256" key="1">
    <source>
        <dbReference type="ARBA" id="ARBA00022723"/>
    </source>
</evidence>
<dbReference type="PANTHER" id="PTHR36206">
    <property type="entry name" value="ASPERCRYPTIN BIOSYNTHESIS CLUSTER-SPECIFIC TRANSCRIPTION REGULATOR ATNN-RELATED"/>
    <property type="match status" value="1"/>
</dbReference>
<dbReference type="Gene3D" id="4.10.240.10">
    <property type="entry name" value="Zn(2)-C6 fungal-type DNA-binding domain"/>
    <property type="match status" value="1"/>
</dbReference>
<sequence length="463" mass="50812">MSARLRKGHTKSRSGCGACKRRRVKCDETLPTCSACQRLDLTCQRLEVATSTKTSSFRRFVPVKVPCTPPPRPSVANEAAQVALHFFCLRTLPILRICQPSTLWDNVITSLLQADDSIRDIAVAIGFFQRLQNESQVTAVVQKQALLAYDAALHSLRLSVGADSAKDSTIHTFSCLLMVLLESLRGSHLDLLVHLRSGLRIAATNECTAGLAEVKEKILHLLQRYRVSSALFGLLAARNTTLIELTTQDDYISGSHKSGPHYKQSAASENYAVIGSSVHLWHDLCEATTAAQRDQVCSAIPEIRAHNAELQASRTSYGPSRPEDQPLRGFAEAQQRLTDLALRSASGVSDQDTQRETASFTAVLDILEESLGKLRALHSCNGDDAIPFSAGIGVIGALCLVALQCQSYSIRLRALDLMELCPRREGLWDAKEAHQVFKKSCLHNDQSSNPHRLIGSMHKLLLI</sequence>
<dbReference type="GO" id="GO:0000981">
    <property type="term" value="F:DNA-binding transcription factor activity, RNA polymerase II-specific"/>
    <property type="evidence" value="ECO:0007669"/>
    <property type="project" value="InterPro"/>
</dbReference>
<keyword evidence="1" id="KW-0479">Metal-binding</keyword>
<dbReference type="InterPro" id="IPR036864">
    <property type="entry name" value="Zn2-C6_fun-type_DNA-bd_sf"/>
</dbReference>
<dbReference type="OrthoDB" id="2593732at2759"/>
<dbReference type="GO" id="GO:0008270">
    <property type="term" value="F:zinc ion binding"/>
    <property type="evidence" value="ECO:0007669"/>
    <property type="project" value="InterPro"/>
</dbReference>
<evidence type="ECO:0000259" key="7">
    <source>
        <dbReference type="PROSITE" id="PS50048"/>
    </source>
</evidence>
<dbReference type="PROSITE" id="PS50048">
    <property type="entry name" value="ZN2_CY6_FUNGAL_2"/>
    <property type="match status" value="1"/>
</dbReference>
<proteinExistence type="predicted"/>
<dbReference type="EMBL" id="KB446539">
    <property type="protein sequence ID" value="EME43993.1"/>
    <property type="molecule type" value="Genomic_DNA"/>
</dbReference>
<accession>N1PLU8</accession>
<dbReference type="OMA" id="HFFCLRT"/>
<dbReference type="PANTHER" id="PTHR36206:SF13">
    <property type="entry name" value="TRANSCRIPTIONAL REGULATORY PROTEIN MOC3"/>
    <property type="match status" value="1"/>
</dbReference>
<protein>
    <recommendedName>
        <fullName evidence="7">Zn(2)-C6 fungal-type domain-containing protein</fullName>
    </recommendedName>
</protein>
<evidence type="ECO:0000256" key="4">
    <source>
        <dbReference type="ARBA" id="ARBA00023125"/>
    </source>
</evidence>
<dbReference type="InterPro" id="IPR001138">
    <property type="entry name" value="Zn2Cys6_DnaBD"/>
</dbReference>
<dbReference type="AlphaFoldDB" id="N1PLU8"/>
<reference evidence="9" key="1">
    <citation type="journal article" date="2012" name="PLoS Genet.">
        <title>The genomes of the fungal plant pathogens Cladosporium fulvum and Dothistroma septosporum reveal adaptation to different hosts and lifestyles but also signatures of common ancestry.</title>
        <authorList>
            <person name="de Wit P.J.G.M."/>
            <person name="van der Burgt A."/>
            <person name="Oekmen B."/>
            <person name="Stergiopoulos I."/>
            <person name="Abd-Elsalam K.A."/>
            <person name="Aerts A.L."/>
            <person name="Bahkali A.H."/>
            <person name="Beenen H.G."/>
            <person name="Chettri P."/>
            <person name="Cox M.P."/>
            <person name="Datema E."/>
            <person name="de Vries R.P."/>
            <person name="Dhillon B."/>
            <person name="Ganley A.R."/>
            <person name="Griffiths S.A."/>
            <person name="Guo Y."/>
            <person name="Hamelin R.C."/>
            <person name="Henrissat B."/>
            <person name="Kabir M.S."/>
            <person name="Jashni M.K."/>
            <person name="Kema G."/>
            <person name="Klaubauf S."/>
            <person name="Lapidus A."/>
            <person name="Levasseur A."/>
            <person name="Lindquist E."/>
            <person name="Mehrabi R."/>
            <person name="Ohm R.A."/>
            <person name="Owen T.J."/>
            <person name="Salamov A."/>
            <person name="Schwelm A."/>
            <person name="Schijlen E."/>
            <person name="Sun H."/>
            <person name="van den Burg H.A."/>
            <person name="van Ham R.C.H.J."/>
            <person name="Zhang S."/>
            <person name="Goodwin S.B."/>
            <person name="Grigoriev I.V."/>
            <person name="Collemare J."/>
            <person name="Bradshaw R.E."/>
        </authorList>
    </citation>
    <scope>NUCLEOTIDE SEQUENCE [LARGE SCALE GENOMIC DNA]</scope>
    <source>
        <strain evidence="9">NZE10 / CBS 128990</strain>
    </source>
</reference>
<dbReference type="eggNOG" id="ENOG502RHAG">
    <property type="taxonomic scope" value="Eukaryota"/>
</dbReference>
<dbReference type="GO" id="GO:0003677">
    <property type="term" value="F:DNA binding"/>
    <property type="evidence" value="ECO:0007669"/>
    <property type="project" value="UniProtKB-KW"/>
</dbReference>
<evidence type="ECO:0000256" key="2">
    <source>
        <dbReference type="ARBA" id="ARBA00022833"/>
    </source>
</evidence>
<name>N1PLU8_DOTSN</name>
<keyword evidence="9" id="KW-1185">Reference proteome</keyword>
<reference evidence="8 9" key="2">
    <citation type="journal article" date="2012" name="PLoS Pathog.">
        <title>Diverse lifestyles and strategies of plant pathogenesis encoded in the genomes of eighteen Dothideomycetes fungi.</title>
        <authorList>
            <person name="Ohm R.A."/>
            <person name="Feau N."/>
            <person name="Henrissat B."/>
            <person name="Schoch C.L."/>
            <person name="Horwitz B.A."/>
            <person name="Barry K.W."/>
            <person name="Condon B.J."/>
            <person name="Copeland A.C."/>
            <person name="Dhillon B."/>
            <person name="Glaser F."/>
            <person name="Hesse C.N."/>
            <person name="Kosti I."/>
            <person name="LaButti K."/>
            <person name="Lindquist E.A."/>
            <person name="Lucas S."/>
            <person name="Salamov A.A."/>
            <person name="Bradshaw R.E."/>
            <person name="Ciuffetti L."/>
            <person name="Hamelin R.C."/>
            <person name="Kema G.H.J."/>
            <person name="Lawrence C."/>
            <person name="Scott J.A."/>
            <person name="Spatafora J.W."/>
            <person name="Turgeon B.G."/>
            <person name="de Wit P.J.G.M."/>
            <person name="Zhong S."/>
            <person name="Goodwin S.B."/>
            <person name="Grigoriev I.V."/>
        </authorList>
    </citation>
    <scope>NUCLEOTIDE SEQUENCE [LARGE SCALE GENOMIC DNA]</scope>
    <source>
        <strain evidence="9">NZE10 / CBS 128990</strain>
    </source>
</reference>
<dbReference type="STRING" id="675120.N1PLU8"/>
<dbReference type="HOGENOM" id="CLU_590553_0_0_1"/>
<feature type="domain" description="Zn(2)-C6 fungal-type" evidence="7">
    <location>
        <begin position="15"/>
        <end position="45"/>
    </location>
</feature>
<evidence type="ECO:0000256" key="3">
    <source>
        <dbReference type="ARBA" id="ARBA00023015"/>
    </source>
</evidence>
<keyword evidence="6" id="KW-0539">Nucleus</keyword>
<gene>
    <name evidence="8" type="ORF">DOTSEDRAFT_71710</name>
</gene>
<evidence type="ECO:0000256" key="6">
    <source>
        <dbReference type="ARBA" id="ARBA00023242"/>
    </source>
</evidence>
<dbReference type="SUPFAM" id="SSF57701">
    <property type="entry name" value="Zn2/Cys6 DNA-binding domain"/>
    <property type="match status" value="1"/>
</dbReference>